<dbReference type="Gene3D" id="3.40.50.2000">
    <property type="entry name" value="Glycogen Phosphorylase B"/>
    <property type="match status" value="1"/>
</dbReference>
<dbReference type="SUPFAM" id="SSF53756">
    <property type="entry name" value="UDP-Glycosyltransferase/glycogen phosphorylase"/>
    <property type="match status" value="1"/>
</dbReference>
<proteinExistence type="inferred from homology"/>
<protein>
    <submittedName>
        <fullName evidence="4">UDP-glycosyltransferase UGT40K1</fullName>
    </submittedName>
</protein>
<accession>A0A0L7L1Z9</accession>
<dbReference type="STRING" id="104452.A0A0L7L1Z9"/>
<evidence type="ECO:0000313" key="5">
    <source>
        <dbReference type="Proteomes" id="UP000037510"/>
    </source>
</evidence>
<keyword evidence="3 4" id="KW-0808">Transferase</keyword>
<gene>
    <name evidence="4" type="ORF">OBRU01_16990</name>
</gene>
<name>A0A0L7L1Z9_OPEBR</name>
<evidence type="ECO:0000256" key="3">
    <source>
        <dbReference type="ARBA" id="ARBA00022679"/>
    </source>
</evidence>
<comment type="caution">
    <text evidence="4">The sequence shown here is derived from an EMBL/GenBank/DDBJ whole genome shotgun (WGS) entry which is preliminary data.</text>
</comment>
<dbReference type="Pfam" id="PF00201">
    <property type="entry name" value="UDPGT"/>
    <property type="match status" value="1"/>
</dbReference>
<evidence type="ECO:0000256" key="1">
    <source>
        <dbReference type="ARBA" id="ARBA00009995"/>
    </source>
</evidence>
<dbReference type="PANTHER" id="PTHR48043:SF159">
    <property type="entry name" value="EG:EG0003.4 PROTEIN-RELATED"/>
    <property type="match status" value="1"/>
</dbReference>
<dbReference type="GO" id="GO:0008194">
    <property type="term" value="F:UDP-glycosyltransferase activity"/>
    <property type="evidence" value="ECO:0007669"/>
    <property type="project" value="InterPro"/>
</dbReference>
<dbReference type="InterPro" id="IPR050271">
    <property type="entry name" value="UDP-glycosyltransferase"/>
</dbReference>
<keyword evidence="5" id="KW-1185">Reference proteome</keyword>
<organism evidence="4 5">
    <name type="scientific">Operophtera brumata</name>
    <name type="common">Winter moth</name>
    <name type="synonym">Phalaena brumata</name>
    <dbReference type="NCBI Taxonomy" id="104452"/>
    <lineage>
        <taxon>Eukaryota</taxon>
        <taxon>Metazoa</taxon>
        <taxon>Ecdysozoa</taxon>
        <taxon>Arthropoda</taxon>
        <taxon>Hexapoda</taxon>
        <taxon>Insecta</taxon>
        <taxon>Pterygota</taxon>
        <taxon>Neoptera</taxon>
        <taxon>Endopterygota</taxon>
        <taxon>Lepidoptera</taxon>
        <taxon>Glossata</taxon>
        <taxon>Ditrysia</taxon>
        <taxon>Geometroidea</taxon>
        <taxon>Geometridae</taxon>
        <taxon>Larentiinae</taxon>
        <taxon>Operophtera</taxon>
    </lineage>
</organism>
<comment type="similarity">
    <text evidence="1">Belongs to the UDP-glycosyltransferase family.</text>
</comment>
<dbReference type="PANTHER" id="PTHR48043">
    <property type="entry name" value="EG:EG0003.4 PROTEIN-RELATED"/>
    <property type="match status" value="1"/>
</dbReference>
<dbReference type="AlphaFoldDB" id="A0A0L7L1Z9"/>
<evidence type="ECO:0000313" key="4">
    <source>
        <dbReference type="EMBL" id="KOB69341.1"/>
    </source>
</evidence>
<dbReference type="Proteomes" id="UP000037510">
    <property type="component" value="Unassembled WGS sequence"/>
</dbReference>
<keyword evidence="2" id="KW-0328">Glycosyltransferase</keyword>
<dbReference type="EMBL" id="JTDY01003562">
    <property type="protein sequence ID" value="KOB69341.1"/>
    <property type="molecule type" value="Genomic_DNA"/>
</dbReference>
<sequence length="202" mass="22453">MEAHWHITKTVDEALSPAYNSDFLSASVAPFSFRQRVEELWTQIKVTAFREFVLSRTEATEYSRLIAPHIEARGRKAPAYEDLRYTASMVFANSHISFAPATSLPQRLTKNHGQCRAWSDLLQHGINAHTNCVLFISHGGLLSTTETIHFGVPVVGIPVFADQFVNVAKAVLKGFAKKVSMDPTIDAAELKEAIEEVLTDPK</sequence>
<evidence type="ECO:0000256" key="2">
    <source>
        <dbReference type="ARBA" id="ARBA00022676"/>
    </source>
</evidence>
<dbReference type="InterPro" id="IPR002213">
    <property type="entry name" value="UDP_glucos_trans"/>
</dbReference>
<reference evidence="4 5" key="1">
    <citation type="journal article" date="2015" name="Genome Biol. Evol.">
        <title>The genome of winter moth (Operophtera brumata) provides a genomic perspective on sexual dimorphism and phenology.</title>
        <authorList>
            <person name="Derks M.F."/>
            <person name="Smit S."/>
            <person name="Salis L."/>
            <person name="Schijlen E."/>
            <person name="Bossers A."/>
            <person name="Mateman C."/>
            <person name="Pijl A.S."/>
            <person name="de Ridder D."/>
            <person name="Groenen M.A."/>
            <person name="Visser M.E."/>
            <person name="Megens H.J."/>
        </authorList>
    </citation>
    <scope>NUCLEOTIDE SEQUENCE [LARGE SCALE GENOMIC DNA]</scope>
    <source>
        <strain evidence="4">WM2013NL</strain>
        <tissue evidence="4">Head and thorax</tissue>
    </source>
</reference>